<sequence length="326" mass="37391">MALNGQCSFKSIKFLFHLVATLPVVAGLAAIRLTSWNILAQDYVQCSKYPWIISPEFLNWEHRRERIVHQLLDEEHLKPDVVCLQEVQVDLFPDLMLSLSSTFDGILQNVTETHNVATAILIRKDGPFRIKRAESRSRALISVLQDKSDSNSLLYLSTVHLDADKAWDRQTREYHQRQRENQLKSLLKRLNNQCHLDNKDLKDVPLVIAGDFNVLRNNPINMALAKGELLPQLPIHLHDVYLEAEASYRPSRPTYPGHKHDNLGIHDLVKTYRGGAVLDYIYVSNQIQVVDTLLCHPSSHQVGQEKWPCQDHPSDHLPVGIDFKWP</sequence>
<dbReference type="GO" id="GO:0004519">
    <property type="term" value="F:endonuclease activity"/>
    <property type="evidence" value="ECO:0007669"/>
    <property type="project" value="UniProtKB-KW"/>
</dbReference>
<evidence type="ECO:0000313" key="3">
    <source>
        <dbReference type="Proteomes" id="UP000693970"/>
    </source>
</evidence>
<accession>A0A9K3LR93</accession>
<dbReference type="EMBL" id="JAGRRH010000007">
    <property type="protein sequence ID" value="KAG7366692.1"/>
    <property type="molecule type" value="Genomic_DNA"/>
</dbReference>
<protein>
    <submittedName>
        <fullName evidence="2">Endonuclease/exonuclease/phosphatase family protein</fullName>
    </submittedName>
</protein>
<evidence type="ECO:0000313" key="2">
    <source>
        <dbReference type="EMBL" id="KAG7366692.1"/>
    </source>
</evidence>
<dbReference type="OrthoDB" id="428734at2759"/>
<dbReference type="PANTHER" id="PTHR12121">
    <property type="entry name" value="CARBON CATABOLITE REPRESSOR PROTEIN 4"/>
    <property type="match status" value="1"/>
</dbReference>
<reference evidence="2" key="1">
    <citation type="journal article" date="2021" name="Sci. Rep.">
        <title>Diploid genomic architecture of Nitzschia inconspicua, an elite biomass production diatom.</title>
        <authorList>
            <person name="Oliver A."/>
            <person name="Podell S."/>
            <person name="Pinowska A."/>
            <person name="Traller J.C."/>
            <person name="Smith S.R."/>
            <person name="McClure R."/>
            <person name="Beliaev A."/>
            <person name="Bohutskyi P."/>
            <person name="Hill E.A."/>
            <person name="Rabines A."/>
            <person name="Zheng H."/>
            <person name="Allen L.Z."/>
            <person name="Kuo A."/>
            <person name="Grigoriev I.V."/>
            <person name="Allen A.E."/>
            <person name="Hazlebeck D."/>
            <person name="Allen E.E."/>
        </authorList>
    </citation>
    <scope>NUCLEOTIDE SEQUENCE</scope>
    <source>
        <strain evidence="2">Hildebrandi</strain>
    </source>
</reference>
<dbReference type="Pfam" id="PF03372">
    <property type="entry name" value="Exo_endo_phos"/>
    <property type="match status" value="1"/>
</dbReference>
<organism evidence="2 3">
    <name type="scientific">Nitzschia inconspicua</name>
    <dbReference type="NCBI Taxonomy" id="303405"/>
    <lineage>
        <taxon>Eukaryota</taxon>
        <taxon>Sar</taxon>
        <taxon>Stramenopiles</taxon>
        <taxon>Ochrophyta</taxon>
        <taxon>Bacillariophyta</taxon>
        <taxon>Bacillariophyceae</taxon>
        <taxon>Bacillariophycidae</taxon>
        <taxon>Bacillariales</taxon>
        <taxon>Bacillariaceae</taxon>
        <taxon>Nitzschia</taxon>
    </lineage>
</organism>
<dbReference type="PANTHER" id="PTHR12121:SF36">
    <property type="entry name" value="ENDONUCLEASE_EXONUCLEASE_PHOSPHATASE DOMAIN-CONTAINING PROTEIN"/>
    <property type="match status" value="1"/>
</dbReference>
<keyword evidence="3" id="KW-1185">Reference proteome</keyword>
<dbReference type="AlphaFoldDB" id="A0A9K3LR93"/>
<evidence type="ECO:0000259" key="1">
    <source>
        <dbReference type="Pfam" id="PF03372"/>
    </source>
</evidence>
<proteinExistence type="predicted"/>
<dbReference type="InterPro" id="IPR050410">
    <property type="entry name" value="CCR4/nocturin_mRNA_transcr"/>
</dbReference>
<dbReference type="Proteomes" id="UP000693970">
    <property type="component" value="Unassembled WGS sequence"/>
</dbReference>
<keyword evidence="2" id="KW-0378">Hydrolase</keyword>
<keyword evidence="2" id="KW-0255">Endonuclease</keyword>
<feature type="domain" description="Endonuclease/exonuclease/phosphatase" evidence="1">
    <location>
        <begin position="35"/>
        <end position="316"/>
    </location>
</feature>
<comment type="caution">
    <text evidence="2">The sequence shown here is derived from an EMBL/GenBank/DDBJ whole genome shotgun (WGS) entry which is preliminary data.</text>
</comment>
<gene>
    <name evidence="2" type="ORF">IV203_029362</name>
</gene>
<dbReference type="InterPro" id="IPR005135">
    <property type="entry name" value="Endo/exonuclease/phosphatase"/>
</dbReference>
<dbReference type="GO" id="GO:0000175">
    <property type="term" value="F:3'-5'-RNA exonuclease activity"/>
    <property type="evidence" value="ECO:0007669"/>
    <property type="project" value="TreeGrafter"/>
</dbReference>
<name>A0A9K3LR93_9STRA</name>
<keyword evidence="2" id="KW-0540">Nuclease</keyword>
<reference evidence="2" key="2">
    <citation type="submission" date="2021-04" db="EMBL/GenBank/DDBJ databases">
        <authorList>
            <person name="Podell S."/>
        </authorList>
    </citation>
    <scope>NUCLEOTIDE SEQUENCE</scope>
    <source>
        <strain evidence="2">Hildebrandi</strain>
    </source>
</reference>